<dbReference type="Gene3D" id="3.60.21.10">
    <property type="match status" value="1"/>
</dbReference>
<comment type="cofactor">
    <cofactor evidence="1">
        <name>Mn(2+)</name>
        <dbReference type="ChEBI" id="CHEBI:29035"/>
    </cofactor>
</comment>
<dbReference type="STRING" id="3218.A0A2K1KXM7"/>
<dbReference type="Gramene" id="Pp3c3_37990V3.1">
    <property type="protein sequence ID" value="Pp3c3_37990V3.1"/>
    <property type="gene ID" value="Pp3c3_37990"/>
</dbReference>
<dbReference type="GO" id="GO:0046872">
    <property type="term" value="F:metal ion binding"/>
    <property type="evidence" value="ECO:0007669"/>
    <property type="project" value="UniProtKB-KW"/>
</dbReference>
<proteinExistence type="predicted"/>
<accession>A0A2K1KXM7</accession>
<dbReference type="SUPFAM" id="SSF56300">
    <property type="entry name" value="Metallo-dependent phosphatases"/>
    <property type="match status" value="1"/>
</dbReference>
<dbReference type="PANTHER" id="PTHR45668">
    <property type="entry name" value="SERINE/THREONINE-PROTEIN PHOSPHATASE 5-RELATED"/>
    <property type="match status" value="1"/>
</dbReference>
<keyword evidence="6" id="KW-1185">Reference proteome</keyword>
<reference evidence="4 6" key="1">
    <citation type="journal article" date="2008" name="Science">
        <title>The Physcomitrella genome reveals evolutionary insights into the conquest of land by plants.</title>
        <authorList>
            <person name="Rensing S."/>
            <person name="Lang D."/>
            <person name="Zimmer A."/>
            <person name="Terry A."/>
            <person name="Salamov A."/>
            <person name="Shapiro H."/>
            <person name="Nishiyama T."/>
            <person name="Perroud P.-F."/>
            <person name="Lindquist E."/>
            <person name="Kamisugi Y."/>
            <person name="Tanahashi T."/>
            <person name="Sakakibara K."/>
            <person name="Fujita T."/>
            <person name="Oishi K."/>
            <person name="Shin-I T."/>
            <person name="Kuroki Y."/>
            <person name="Toyoda A."/>
            <person name="Suzuki Y."/>
            <person name="Hashimoto A."/>
            <person name="Yamaguchi K."/>
            <person name="Sugano A."/>
            <person name="Kohara Y."/>
            <person name="Fujiyama A."/>
            <person name="Anterola A."/>
            <person name="Aoki S."/>
            <person name="Ashton N."/>
            <person name="Barbazuk W.B."/>
            <person name="Barker E."/>
            <person name="Bennetzen J."/>
            <person name="Bezanilla M."/>
            <person name="Blankenship R."/>
            <person name="Cho S.H."/>
            <person name="Dutcher S."/>
            <person name="Estelle M."/>
            <person name="Fawcett J.A."/>
            <person name="Gundlach H."/>
            <person name="Hanada K."/>
            <person name="Heyl A."/>
            <person name="Hicks K.A."/>
            <person name="Hugh J."/>
            <person name="Lohr M."/>
            <person name="Mayer K."/>
            <person name="Melkozernov A."/>
            <person name="Murata T."/>
            <person name="Nelson D."/>
            <person name="Pils B."/>
            <person name="Prigge M."/>
            <person name="Reiss B."/>
            <person name="Renner T."/>
            <person name="Rombauts S."/>
            <person name="Rushton P."/>
            <person name="Sanderfoot A."/>
            <person name="Schween G."/>
            <person name="Shiu S.-H."/>
            <person name="Stueber K."/>
            <person name="Theodoulou F.L."/>
            <person name="Tu H."/>
            <person name="Van de Peer Y."/>
            <person name="Verrier P.J."/>
            <person name="Waters E."/>
            <person name="Wood A."/>
            <person name="Yang L."/>
            <person name="Cove D."/>
            <person name="Cuming A."/>
            <person name="Hasebe M."/>
            <person name="Lucas S."/>
            <person name="Mishler D.B."/>
            <person name="Reski R."/>
            <person name="Grigoriev I."/>
            <person name="Quatrano R.S."/>
            <person name="Boore J.L."/>
        </authorList>
    </citation>
    <scope>NUCLEOTIDE SEQUENCE [LARGE SCALE GENOMIC DNA]</scope>
    <source>
        <strain evidence="5 6">cv. Gransden 2004</strain>
    </source>
</reference>
<gene>
    <name evidence="4" type="ORF">PHYPA_005540</name>
</gene>
<dbReference type="EMBL" id="ABEU02000003">
    <property type="protein sequence ID" value="PNR58545.1"/>
    <property type="molecule type" value="Genomic_DNA"/>
</dbReference>
<evidence type="ECO:0000313" key="5">
    <source>
        <dbReference type="EnsemblPlants" id="Pp3c3_37990V3.1"/>
    </source>
</evidence>
<reference evidence="4 6" key="2">
    <citation type="journal article" date="2018" name="Plant J.">
        <title>The Physcomitrella patens chromosome-scale assembly reveals moss genome structure and evolution.</title>
        <authorList>
            <person name="Lang D."/>
            <person name="Ullrich K.K."/>
            <person name="Murat F."/>
            <person name="Fuchs J."/>
            <person name="Jenkins J."/>
            <person name="Haas F.B."/>
            <person name="Piednoel M."/>
            <person name="Gundlach H."/>
            <person name="Van Bel M."/>
            <person name="Meyberg R."/>
            <person name="Vives C."/>
            <person name="Morata J."/>
            <person name="Symeonidi A."/>
            <person name="Hiss M."/>
            <person name="Muchero W."/>
            <person name="Kamisugi Y."/>
            <person name="Saleh O."/>
            <person name="Blanc G."/>
            <person name="Decker E.L."/>
            <person name="van Gessel N."/>
            <person name="Grimwood J."/>
            <person name="Hayes R.D."/>
            <person name="Graham S.W."/>
            <person name="Gunter L.E."/>
            <person name="McDaniel S.F."/>
            <person name="Hoernstein S.N.W."/>
            <person name="Larsson A."/>
            <person name="Li F.W."/>
            <person name="Perroud P.F."/>
            <person name="Phillips J."/>
            <person name="Ranjan P."/>
            <person name="Rokshar D.S."/>
            <person name="Rothfels C.J."/>
            <person name="Schneider L."/>
            <person name="Shu S."/>
            <person name="Stevenson D.W."/>
            <person name="Thummler F."/>
            <person name="Tillich M."/>
            <person name="Villarreal Aguilar J.C."/>
            <person name="Widiez T."/>
            <person name="Wong G.K."/>
            <person name="Wymore A."/>
            <person name="Zhang Y."/>
            <person name="Zimmer A.D."/>
            <person name="Quatrano R.S."/>
            <person name="Mayer K.F.X."/>
            <person name="Goodstein D."/>
            <person name="Casacuberta J.M."/>
            <person name="Vandepoele K."/>
            <person name="Reski R."/>
            <person name="Cuming A.C."/>
            <person name="Tuskan G.A."/>
            <person name="Maumus F."/>
            <person name="Salse J."/>
            <person name="Schmutz J."/>
            <person name="Rensing S.A."/>
        </authorList>
    </citation>
    <scope>NUCLEOTIDE SEQUENCE [LARGE SCALE GENOMIC DNA]</scope>
    <source>
        <strain evidence="5 6">cv. Gransden 2004</strain>
    </source>
</reference>
<dbReference type="EnsemblPlants" id="Pp3c3_37990V3.1">
    <property type="protein sequence ID" value="Pp3c3_37990V3.1"/>
    <property type="gene ID" value="Pp3c3_37990"/>
</dbReference>
<name>A0A2K1KXM7_PHYPA</name>
<evidence type="ECO:0000256" key="1">
    <source>
        <dbReference type="ARBA" id="ARBA00001936"/>
    </source>
</evidence>
<evidence type="ECO:0000313" key="4">
    <source>
        <dbReference type="EMBL" id="PNR58545.1"/>
    </source>
</evidence>
<evidence type="ECO:0000256" key="3">
    <source>
        <dbReference type="ARBA" id="ARBA00023211"/>
    </source>
</evidence>
<evidence type="ECO:0000313" key="6">
    <source>
        <dbReference type="Proteomes" id="UP000006727"/>
    </source>
</evidence>
<sequence length="73" mass="8557">MQEIWLAMPTLVHIIVLDTWHFIVYGDIHGHNSLPSKENHYLFISNFVDDGSFFVEIILTLFALKCLYPTYNN</sequence>
<organism evidence="4">
    <name type="scientific">Physcomitrium patens</name>
    <name type="common">Spreading-leaved earth moss</name>
    <name type="synonym">Physcomitrella patens</name>
    <dbReference type="NCBI Taxonomy" id="3218"/>
    <lineage>
        <taxon>Eukaryota</taxon>
        <taxon>Viridiplantae</taxon>
        <taxon>Streptophyta</taxon>
        <taxon>Embryophyta</taxon>
        <taxon>Bryophyta</taxon>
        <taxon>Bryophytina</taxon>
        <taxon>Bryopsida</taxon>
        <taxon>Funariidae</taxon>
        <taxon>Funariales</taxon>
        <taxon>Funariaceae</taxon>
        <taxon>Physcomitrium</taxon>
    </lineage>
</organism>
<evidence type="ECO:0008006" key="7">
    <source>
        <dbReference type="Google" id="ProtNLM"/>
    </source>
</evidence>
<protein>
    <recommendedName>
        <fullName evidence="7">Calcineurin-like phosphoesterase domain-containing protein</fullName>
    </recommendedName>
</protein>
<evidence type="ECO:0000256" key="2">
    <source>
        <dbReference type="ARBA" id="ARBA00022723"/>
    </source>
</evidence>
<keyword evidence="3" id="KW-0464">Manganese</keyword>
<dbReference type="InterPro" id="IPR051134">
    <property type="entry name" value="PPP_phosphatase"/>
</dbReference>
<reference evidence="5" key="3">
    <citation type="submission" date="2020-12" db="UniProtKB">
        <authorList>
            <consortium name="EnsemblPlants"/>
        </authorList>
    </citation>
    <scope>IDENTIFICATION</scope>
</reference>
<dbReference type="InterPro" id="IPR029052">
    <property type="entry name" value="Metallo-depent_PP-like"/>
</dbReference>
<dbReference type="Proteomes" id="UP000006727">
    <property type="component" value="Chromosome 3"/>
</dbReference>
<dbReference type="AlphaFoldDB" id="A0A2K1KXM7"/>
<keyword evidence="2" id="KW-0479">Metal-binding</keyword>
<dbReference type="InParanoid" id="A0A2K1KXM7"/>
<dbReference type="PANTHER" id="PTHR45668:SF5">
    <property type="entry name" value="SERINE_THREONINE-PROTEIN PHOSPHATASE 5"/>
    <property type="match status" value="1"/>
</dbReference>